<keyword evidence="2" id="KW-0813">Transport</keyword>
<feature type="transmembrane region" description="Helical" evidence="13">
    <location>
        <begin position="36"/>
        <end position="58"/>
    </location>
</feature>
<dbReference type="Proteomes" id="UP000886998">
    <property type="component" value="Unassembled WGS sequence"/>
</dbReference>
<name>A0A8X6IR06_9ARAC</name>
<evidence type="ECO:0000256" key="9">
    <source>
        <dbReference type="ARBA" id="ARBA00023065"/>
    </source>
</evidence>
<sequence length="170" mass="19248">MLWCQKEWTPRKRSKSMQPSGLQVVLKSIIKAMAPLLQIGLLVLFAIVIFAIIGLEFYSGALHKTCYLIADSEEVILNEERTTEEEKMHIMEGRCPVERPTLCKAPICPCIAAHYLVISPCITVCLRVVSLINTKFLHPADDIELQTVTQRPPSSLLISCLHPPFQHFFF</sequence>
<keyword evidence="7" id="KW-0851">Voltage-gated channel</keyword>
<evidence type="ECO:0000256" key="12">
    <source>
        <dbReference type="ARBA" id="ARBA00023303"/>
    </source>
</evidence>
<dbReference type="GO" id="GO:0007268">
    <property type="term" value="P:chemical synaptic transmission"/>
    <property type="evidence" value="ECO:0007669"/>
    <property type="project" value="TreeGrafter"/>
</dbReference>
<accession>A0A8X6IR06</accession>
<organism evidence="15 16">
    <name type="scientific">Trichonephila inaurata madagascariensis</name>
    <dbReference type="NCBI Taxonomy" id="2747483"/>
    <lineage>
        <taxon>Eukaryota</taxon>
        <taxon>Metazoa</taxon>
        <taxon>Ecdysozoa</taxon>
        <taxon>Arthropoda</taxon>
        <taxon>Chelicerata</taxon>
        <taxon>Arachnida</taxon>
        <taxon>Araneae</taxon>
        <taxon>Araneomorphae</taxon>
        <taxon>Entelegynae</taxon>
        <taxon>Araneoidea</taxon>
        <taxon>Nephilidae</taxon>
        <taxon>Trichonephila</taxon>
        <taxon>Trichonephila inaurata</taxon>
    </lineage>
</organism>
<evidence type="ECO:0000256" key="8">
    <source>
        <dbReference type="ARBA" id="ARBA00022989"/>
    </source>
</evidence>
<keyword evidence="16" id="KW-1185">Reference proteome</keyword>
<keyword evidence="6" id="KW-0106">Calcium</keyword>
<dbReference type="GO" id="GO:0008331">
    <property type="term" value="F:high voltage-gated calcium channel activity"/>
    <property type="evidence" value="ECO:0007669"/>
    <property type="project" value="TreeGrafter"/>
</dbReference>
<dbReference type="AlphaFoldDB" id="A0A8X6IR06"/>
<dbReference type="GO" id="GO:0005891">
    <property type="term" value="C:voltage-gated calcium channel complex"/>
    <property type="evidence" value="ECO:0007669"/>
    <property type="project" value="TreeGrafter"/>
</dbReference>
<evidence type="ECO:0000256" key="13">
    <source>
        <dbReference type="SAM" id="Phobius"/>
    </source>
</evidence>
<dbReference type="GO" id="GO:0098703">
    <property type="term" value="P:calcium ion import across plasma membrane"/>
    <property type="evidence" value="ECO:0007669"/>
    <property type="project" value="TreeGrafter"/>
</dbReference>
<keyword evidence="4" id="KW-0107">Calcium channel</keyword>
<evidence type="ECO:0000256" key="5">
    <source>
        <dbReference type="ARBA" id="ARBA00022692"/>
    </source>
</evidence>
<dbReference type="InterPro" id="IPR050599">
    <property type="entry name" value="VDCC_alpha-1_subunit"/>
</dbReference>
<reference evidence="15" key="1">
    <citation type="submission" date="2020-08" db="EMBL/GenBank/DDBJ databases">
        <title>Multicomponent nature underlies the extraordinary mechanical properties of spider dragline silk.</title>
        <authorList>
            <person name="Kono N."/>
            <person name="Nakamura H."/>
            <person name="Mori M."/>
            <person name="Yoshida Y."/>
            <person name="Ohtoshi R."/>
            <person name="Malay A.D."/>
            <person name="Moran D.A.P."/>
            <person name="Tomita M."/>
            <person name="Numata K."/>
            <person name="Arakawa K."/>
        </authorList>
    </citation>
    <scope>NUCLEOTIDE SEQUENCE</scope>
</reference>
<evidence type="ECO:0000259" key="14">
    <source>
        <dbReference type="Pfam" id="PF00520"/>
    </source>
</evidence>
<dbReference type="OrthoDB" id="431720at2759"/>
<keyword evidence="11" id="KW-0325">Glycoprotein</keyword>
<keyword evidence="5 13" id="KW-0812">Transmembrane</keyword>
<dbReference type="EMBL" id="BMAV01027131">
    <property type="protein sequence ID" value="GFS56590.1"/>
    <property type="molecule type" value="Genomic_DNA"/>
</dbReference>
<comment type="subcellular location">
    <subcellularLocation>
        <location evidence="1">Membrane</location>
        <topology evidence="1">Multi-pass membrane protein</topology>
    </subcellularLocation>
</comment>
<evidence type="ECO:0000313" key="16">
    <source>
        <dbReference type="Proteomes" id="UP000886998"/>
    </source>
</evidence>
<feature type="domain" description="Ion transport" evidence="14">
    <location>
        <begin position="21"/>
        <end position="78"/>
    </location>
</feature>
<evidence type="ECO:0000256" key="7">
    <source>
        <dbReference type="ARBA" id="ARBA00022882"/>
    </source>
</evidence>
<protein>
    <submittedName>
        <fullName evidence="15">Voltage-dependent calcium channel type A subunit alpha-1</fullName>
    </submittedName>
</protein>
<dbReference type="Pfam" id="PF00520">
    <property type="entry name" value="Ion_trans"/>
    <property type="match status" value="1"/>
</dbReference>
<evidence type="ECO:0000256" key="2">
    <source>
        <dbReference type="ARBA" id="ARBA00022448"/>
    </source>
</evidence>
<dbReference type="PANTHER" id="PTHR45628:SF7">
    <property type="entry name" value="VOLTAGE-DEPENDENT CALCIUM CHANNEL TYPE A SUBUNIT ALPHA-1"/>
    <property type="match status" value="1"/>
</dbReference>
<dbReference type="PANTHER" id="PTHR45628">
    <property type="entry name" value="VOLTAGE-DEPENDENT CALCIUM CHANNEL TYPE A SUBUNIT ALPHA-1"/>
    <property type="match status" value="1"/>
</dbReference>
<evidence type="ECO:0000256" key="4">
    <source>
        <dbReference type="ARBA" id="ARBA00022673"/>
    </source>
</evidence>
<keyword evidence="3" id="KW-0109">Calcium transport</keyword>
<evidence type="ECO:0000256" key="3">
    <source>
        <dbReference type="ARBA" id="ARBA00022568"/>
    </source>
</evidence>
<dbReference type="InterPro" id="IPR005821">
    <property type="entry name" value="Ion_trans_dom"/>
</dbReference>
<evidence type="ECO:0000256" key="1">
    <source>
        <dbReference type="ARBA" id="ARBA00004141"/>
    </source>
</evidence>
<evidence type="ECO:0000256" key="11">
    <source>
        <dbReference type="ARBA" id="ARBA00023180"/>
    </source>
</evidence>
<evidence type="ECO:0000256" key="6">
    <source>
        <dbReference type="ARBA" id="ARBA00022837"/>
    </source>
</evidence>
<keyword evidence="9" id="KW-0406">Ion transport</keyword>
<keyword evidence="10 13" id="KW-0472">Membrane</keyword>
<evidence type="ECO:0000313" key="15">
    <source>
        <dbReference type="EMBL" id="GFS56590.1"/>
    </source>
</evidence>
<dbReference type="GO" id="GO:0045202">
    <property type="term" value="C:synapse"/>
    <property type="evidence" value="ECO:0007669"/>
    <property type="project" value="GOC"/>
</dbReference>
<gene>
    <name evidence="15" type="primary">cac</name>
    <name evidence="15" type="ORF">TNIN_345441</name>
</gene>
<evidence type="ECO:0000256" key="10">
    <source>
        <dbReference type="ARBA" id="ARBA00023136"/>
    </source>
</evidence>
<comment type="caution">
    <text evidence="15">The sequence shown here is derived from an EMBL/GenBank/DDBJ whole genome shotgun (WGS) entry which is preliminary data.</text>
</comment>
<keyword evidence="8 13" id="KW-1133">Transmembrane helix</keyword>
<proteinExistence type="predicted"/>
<keyword evidence="12" id="KW-0407">Ion channel</keyword>
<dbReference type="Gene3D" id="1.10.287.70">
    <property type="match status" value="1"/>
</dbReference>